<dbReference type="Pfam" id="PF09769">
    <property type="entry name" value="ApoO"/>
    <property type="match status" value="1"/>
</dbReference>
<reference evidence="8" key="1">
    <citation type="submission" date="2020-10" db="EMBL/GenBank/DDBJ databases">
        <title>Chromosome-scale genome assembly of the Allis shad, Alosa alosa.</title>
        <authorList>
            <person name="Margot Z."/>
            <person name="Christophe K."/>
            <person name="Cabau C."/>
            <person name="Louis A."/>
            <person name="Berthelot C."/>
            <person name="Parey E."/>
            <person name="Roest Crollius H."/>
            <person name="Montfort J."/>
            <person name="Robinson-Rechavi M."/>
            <person name="Bucao C."/>
            <person name="Bouchez O."/>
            <person name="Gislard M."/>
            <person name="Lluch J."/>
            <person name="Milhes M."/>
            <person name="Lampietro C."/>
            <person name="Lopez Roques C."/>
            <person name="Donnadieu C."/>
            <person name="Braasch I."/>
            <person name="Desvignes T."/>
            <person name="Postlethwait J."/>
            <person name="Bobe J."/>
            <person name="Guiguen Y."/>
        </authorList>
    </citation>
    <scope>NUCLEOTIDE SEQUENCE</scope>
    <source>
        <strain evidence="8">M-15738</strain>
        <tissue evidence="8">Blood</tissue>
    </source>
</reference>
<protein>
    <recommendedName>
        <fullName evidence="7">MICOS complex subunit</fullName>
    </recommendedName>
</protein>
<name>A0AAV6HF47_9TELE</name>
<evidence type="ECO:0000256" key="1">
    <source>
        <dbReference type="ARBA" id="ARBA00004325"/>
    </source>
</evidence>
<evidence type="ECO:0000256" key="5">
    <source>
        <dbReference type="ARBA" id="ARBA00023128"/>
    </source>
</evidence>
<dbReference type="Proteomes" id="UP000823561">
    <property type="component" value="Chromosome 2"/>
</dbReference>
<comment type="subunit">
    <text evidence="7">Component of the mitochondrial contact site and cristae organizing system (MICOS) complex.</text>
</comment>
<dbReference type="AlphaFoldDB" id="A0AAV6HF47"/>
<dbReference type="EMBL" id="JADWDJ010000002">
    <property type="protein sequence ID" value="KAG5284581.1"/>
    <property type="molecule type" value="Genomic_DNA"/>
</dbReference>
<dbReference type="GO" id="GO:0061617">
    <property type="term" value="C:MICOS complex"/>
    <property type="evidence" value="ECO:0007669"/>
    <property type="project" value="UniProtKB-UniRule"/>
</dbReference>
<comment type="subcellular location">
    <subcellularLocation>
        <location evidence="7">Mitochondrion inner membrane</location>
    </subcellularLocation>
    <subcellularLocation>
        <location evidence="1">Mitochondrion membrane</location>
    </subcellularLocation>
</comment>
<dbReference type="InterPro" id="IPR033182">
    <property type="entry name" value="MIC26/MIC27_animal"/>
</dbReference>
<accession>A0AAV6HF47</accession>
<comment type="caution">
    <text evidence="8">The sequence shown here is derived from an EMBL/GenBank/DDBJ whole genome shotgun (WGS) entry which is preliminary data.</text>
</comment>
<sequence>MFKVPAQGPVGMMMGVVFAATPIDEKSPSSELSLEELSLYTSPQPRLRYVEPPAGQLEQGVTTVRQATQPYITWGQQTTNSAVKKVQGVYGKVKPIVDDAVQMGKDGYVYLQNPPPEFYPRAGVIGFAGILGLFLARGSRWKKLVYPTGLMAIGASVYYPQKASEMAKATGDGIYDYALQAYVAMEQLVKPAPKPLKEKVEKSAKEETKA</sequence>
<organism evidence="8 9">
    <name type="scientific">Alosa alosa</name>
    <name type="common">allis shad</name>
    <dbReference type="NCBI Taxonomy" id="278164"/>
    <lineage>
        <taxon>Eukaryota</taxon>
        <taxon>Metazoa</taxon>
        <taxon>Chordata</taxon>
        <taxon>Craniata</taxon>
        <taxon>Vertebrata</taxon>
        <taxon>Euteleostomi</taxon>
        <taxon>Actinopterygii</taxon>
        <taxon>Neopterygii</taxon>
        <taxon>Teleostei</taxon>
        <taxon>Clupei</taxon>
        <taxon>Clupeiformes</taxon>
        <taxon>Clupeoidei</taxon>
        <taxon>Clupeidae</taxon>
        <taxon>Alosa</taxon>
    </lineage>
</organism>
<evidence type="ECO:0000256" key="4">
    <source>
        <dbReference type="ARBA" id="ARBA00022989"/>
    </source>
</evidence>
<keyword evidence="5 7" id="KW-0496">Mitochondrion</keyword>
<evidence type="ECO:0000256" key="3">
    <source>
        <dbReference type="ARBA" id="ARBA00022692"/>
    </source>
</evidence>
<gene>
    <name evidence="8" type="ORF">AALO_G00028250</name>
</gene>
<dbReference type="GO" id="GO:0042407">
    <property type="term" value="P:cristae formation"/>
    <property type="evidence" value="ECO:0007669"/>
    <property type="project" value="InterPro"/>
</dbReference>
<evidence type="ECO:0000256" key="7">
    <source>
        <dbReference type="RuleBase" id="RU363021"/>
    </source>
</evidence>
<comment type="similarity">
    <text evidence="2">Belongs to the apolipoprotein O/MICOS complex subunit Mic27 family.</text>
</comment>
<evidence type="ECO:0000313" key="9">
    <source>
        <dbReference type="Proteomes" id="UP000823561"/>
    </source>
</evidence>
<keyword evidence="4" id="KW-1133">Transmembrane helix</keyword>
<proteinExistence type="inferred from homology"/>
<evidence type="ECO:0000313" key="8">
    <source>
        <dbReference type="EMBL" id="KAG5284581.1"/>
    </source>
</evidence>
<evidence type="ECO:0000256" key="2">
    <source>
        <dbReference type="ARBA" id="ARBA00010904"/>
    </source>
</evidence>
<keyword evidence="6" id="KW-0472">Membrane</keyword>
<dbReference type="PANTHER" id="PTHR14564">
    <property type="entry name" value="MICOS COMPLEX SUBUNIT MIC26 / MIC27 FAMILY MEMBER"/>
    <property type="match status" value="1"/>
</dbReference>
<keyword evidence="9" id="KW-1185">Reference proteome</keyword>
<keyword evidence="3" id="KW-0812">Transmembrane</keyword>
<evidence type="ECO:0000256" key="6">
    <source>
        <dbReference type="ARBA" id="ARBA00023136"/>
    </source>
</evidence>
<dbReference type="InterPro" id="IPR019166">
    <property type="entry name" value="MIC26/MIC27"/>
</dbReference>
<comment type="function">
    <text evidence="7">Component of the MICOS complex, a large protein complex of the mitochondrial inner membrane that plays crucial roles in the maintenance of crista junctions, inner membrane architecture, and formation of contact sites to the outer membrane.</text>
</comment>
<keyword evidence="7" id="KW-0999">Mitochondrion inner membrane</keyword>